<gene>
    <name evidence="1" type="ORF">LSAT_V11C200066620</name>
</gene>
<name>A0A9R1WDC9_LACSA</name>
<reference evidence="1 2" key="1">
    <citation type="journal article" date="2017" name="Nat. Commun.">
        <title>Genome assembly with in vitro proximity ligation data and whole-genome triplication in lettuce.</title>
        <authorList>
            <person name="Reyes-Chin-Wo S."/>
            <person name="Wang Z."/>
            <person name="Yang X."/>
            <person name="Kozik A."/>
            <person name="Arikit S."/>
            <person name="Song C."/>
            <person name="Xia L."/>
            <person name="Froenicke L."/>
            <person name="Lavelle D.O."/>
            <person name="Truco M.J."/>
            <person name="Xia R."/>
            <person name="Zhu S."/>
            <person name="Xu C."/>
            <person name="Xu H."/>
            <person name="Xu X."/>
            <person name="Cox K."/>
            <person name="Korf I."/>
            <person name="Meyers B.C."/>
            <person name="Michelmore R.W."/>
        </authorList>
    </citation>
    <scope>NUCLEOTIDE SEQUENCE [LARGE SCALE GENOMIC DNA]</scope>
    <source>
        <strain evidence="2">cv. Salinas</strain>
        <tissue evidence="1">Seedlings</tissue>
    </source>
</reference>
<evidence type="ECO:0000313" key="2">
    <source>
        <dbReference type="Proteomes" id="UP000235145"/>
    </source>
</evidence>
<sequence length="85" mass="9824">MVGKIEGKGRDKFLMFPRFLRMIFNKKYPELEMRGETIDLKSLDSSTFGLMKQNRKGKFMFEGRFPLVKFGNFVEVSDASATESS</sequence>
<evidence type="ECO:0000313" key="1">
    <source>
        <dbReference type="EMBL" id="KAJ0223201.1"/>
    </source>
</evidence>
<keyword evidence="2" id="KW-1185">Reference proteome</keyword>
<accession>A0A9R1WDC9</accession>
<protein>
    <submittedName>
        <fullName evidence="1">Uncharacterized protein</fullName>
    </submittedName>
</protein>
<dbReference type="Proteomes" id="UP000235145">
    <property type="component" value="Unassembled WGS sequence"/>
</dbReference>
<proteinExistence type="predicted"/>
<dbReference type="EMBL" id="NBSK02000002">
    <property type="protein sequence ID" value="KAJ0223201.1"/>
    <property type="molecule type" value="Genomic_DNA"/>
</dbReference>
<comment type="caution">
    <text evidence="1">The sequence shown here is derived from an EMBL/GenBank/DDBJ whole genome shotgun (WGS) entry which is preliminary data.</text>
</comment>
<organism evidence="1 2">
    <name type="scientific">Lactuca sativa</name>
    <name type="common">Garden lettuce</name>
    <dbReference type="NCBI Taxonomy" id="4236"/>
    <lineage>
        <taxon>Eukaryota</taxon>
        <taxon>Viridiplantae</taxon>
        <taxon>Streptophyta</taxon>
        <taxon>Embryophyta</taxon>
        <taxon>Tracheophyta</taxon>
        <taxon>Spermatophyta</taxon>
        <taxon>Magnoliopsida</taxon>
        <taxon>eudicotyledons</taxon>
        <taxon>Gunneridae</taxon>
        <taxon>Pentapetalae</taxon>
        <taxon>asterids</taxon>
        <taxon>campanulids</taxon>
        <taxon>Asterales</taxon>
        <taxon>Asteraceae</taxon>
        <taxon>Cichorioideae</taxon>
        <taxon>Cichorieae</taxon>
        <taxon>Lactucinae</taxon>
        <taxon>Lactuca</taxon>
    </lineage>
</organism>
<dbReference type="AlphaFoldDB" id="A0A9R1WDC9"/>